<keyword evidence="2" id="KW-1133">Transmembrane helix</keyword>
<comment type="caution">
    <text evidence="3">The sequence shown here is derived from an EMBL/GenBank/DDBJ whole genome shotgun (WGS) entry which is preliminary data.</text>
</comment>
<organism evidence="3">
    <name type="scientific">Bradyrhizobium septentrionale</name>
    <dbReference type="NCBI Taxonomy" id="1404411"/>
    <lineage>
        <taxon>Bacteria</taxon>
        <taxon>Pseudomonadati</taxon>
        <taxon>Pseudomonadota</taxon>
        <taxon>Alphaproteobacteria</taxon>
        <taxon>Hyphomicrobiales</taxon>
        <taxon>Nitrobacteraceae</taxon>
        <taxon>Bradyrhizobium</taxon>
    </lineage>
</organism>
<sequence>MFSSSETVDELQALKSEVSRLLNATGDGLFDNAKNRADALADQIKAALNELGETLSEQEDHVETLIAERPIATMASAFALGVVIGFMLRRH</sequence>
<dbReference type="EMBL" id="JAAOLE020000002">
    <property type="protein sequence ID" value="NVI50658.1"/>
    <property type="molecule type" value="Genomic_DNA"/>
</dbReference>
<reference evidence="3" key="1">
    <citation type="submission" date="2020-06" db="EMBL/GenBank/DDBJ databases">
        <title>Whole Genome Sequence of Bradyrhizobium sp. Strain 1S1.</title>
        <authorList>
            <person name="Bromfield E.S.P."/>
            <person name="Cloutier S."/>
        </authorList>
    </citation>
    <scope>NUCLEOTIDE SEQUENCE [LARGE SCALE GENOMIC DNA]</scope>
    <source>
        <strain evidence="3">1S1</strain>
    </source>
</reference>
<evidence type="ECO:0008006" key="4">
    <source>
        <dbReference type="Google" id="ProtNLM"/>
    </source>
</evidence>
<feature type="coiled-coil region" evidence="1">
    <location>
        <begin position="30"/>
        <end position="68"/>
    </location>
</feature>
<proteinExistence type="predicted"/>
<evidence type="ECO:0000256" key="2">
    <source>
        <dbReference type="SAM" id="Phobius"/>
    </source>
</evidence>
<keyword evidence="2" id="KW-0472">Membrane</keyword>
<evidence type="ECO:0000256" key="1">
    <source>
        <dbReference type="SAM" id="Coils"/>
    </source>
</evidence>
<gene>
    <name evidence="3" type="ORF">HAP48_049510</name>
</gene>
<accession>A0A973WAK1</accession>
<evidence type="ECO:0000313" key="3">
    <source>
        <dbReference type="EMBL" id="NVI50658.1"/>
    </source>
</evidence>
<feature type="transmembrane region" description="Helical" evidence="2">
    <location>
        <begin position="71"/>
        <end position="88"/>
    </location>
</feature>
<dbReference type="RefSeq" id="WP_166217745.1">
    <property type="nucleotide sequence ID" value="NZ_CP088284.1"/>
</dbReference>
<dbReference type="AlphaFoldDB" id="A0A973WAK1"/>
<protein>
    <recommendedName>
        <fullName evidence="4">DUF883 domain-containing protein</fullName>
    </recommendedName>
</protein>
<keyword evidence="2" id="KW-0812">Transmembrane</keyword>
<keyword evidence="1" id="KW-0175">Coiled coil</keyword>
<name>A0A973WAK1_9BRAD</name>